<evidence type="ECO:0000313" key="2">
    <source>
        <dbReference type="Proteomes" id="UP000051936"/>
    </source>
</evidence>
<organism evidence="1 2">
    <name type="scientific">Bradyrhizobium manausense</name>
    <dbReference type="NCBI Taxonomy" id="989370"/>
    <lineage>
        <taxon>Bacteria</taxon>
        <taxon>Pseudomonadati</taxon>
        <taxon>Pseudomonadota</taxon>
        <taxon>Alphaproteobacteria</taxon>
        <taxon>Hyphomicrobiales</taxon>
        <taxon>Nitrobacteraceae</taxon>
        <taxon>Bradyrhizobium</taxon>
    </lineage>
</organism>
<dbReference type="STRING" id="989370.AOQ71_34190"/>
<protein>
    <submittedName>
        <fullName evidence="1">Uncharacterized protein</fullName>
    </submittedName>
</protein>
<dbReference type="Proteomes" id="UP000051936">
    <property type="component" value="Unassembled WGS sequence"/>
</dbReference>
<reference evidence="1 2" key="1">
    <citation type="submission" date="2015-09" db="EMBL/GenBank/DDBJ databases">
        <title>Draft Genome Sequence of Bradyrhizobium manausense Strain BR 3351T, a Novel Symbiotic Nitrogen-Fixing Alphaproteobacterium Isolated from Brazilian Amazon Rain Forest.</title>
        <authorList>
            <person name="De Araujo J.L."/>
            <person name="Zilli J.E."/>
        </authorList>
    </citation>
    <scope>NUCLEOTIDE SEQUENCE [LARGE SCALE GENOMIC DNA]</scope>
    <source>
        <strain evidence="1 2">BR3351</strain>
    </source>
</reference>
<dbReference type="AlphaFoldDB" id="A0A0R3DB50"/>
<gene>
    <name evidence="1" type="ORF">AOQ71_34190</name>
</gene>
<comment type="caution">
    <text evidence="1">The sequence shown here is derived from an EMBL/GenBank/DDBJ whole genome shotgun (WGS) entry which is preliminary data.</text>
</comment>
<dbReference type="EMBL" id="LJYG01000108">
    <property type="protein sequence ID" value="KRQ03711.1"/>
    <property type="molecule type" value="Genomic_DNA"/>
</dbReference>
<evidence type="ECO:0000313" key="1">
    <source>
        <dbReference type="EMBL" id="KRQ03711.1"/>
    </source>
</evidence>
<proteinExistence type="predicted"/>
<sequence>MRLVDASLQTSTLDDLIAPSLDHFAPKIRADHAGAVAPARMIVPAVPCKQCPEANLLRLIS</sequence>
<keyword evidence="2" id="KW-1185">Reference proteome</keyword>
<name>A0A0R3DB50_9BRAD</name>
<accession>A0A0R3DB50</accession>